<dbReference type="InterPro" id="IPR010982">
    <property type="entry name" value="Lambda_DNA-bd_dom_sf"/>
</dbReference>
<dbReference type="SMART" id="SM00530">
    <property type="entry name" value="HTH_XRE"/>
    <property type="match status" value="1"/>
</dbReference>
<evidence type="ECO:0000313" key="3">
    <source>
        <dbReference type="Proteomes" id="UP000319040"/>
    </source>
</evidence>
<dbReference type="SUPFAM" id="SSF47413">
    <property type="entry name" value="lambda repressor-like DNA-binding domains"/>
    <property type="match status" value="1"/>
</dbReference>
<sequence>MNSLGERIRNLRESKDLLLGQVTAYLEIDTALLSKMERGARRLTREQVVALSKHFGVDEKDLLTLWLSDKILNSVKDDKYAALALNKATELLTNKA</sequence>
<dbReference type="CDD" id="cd00093">
    <property type="entry name" value="HTH_XRE"/>
    <property type="match status" value="1"/>
</dbReference>
<organism evidence="2 3">
    <name type="scientific">Saccharicrinis carchari</name>
    <dbReference type="NCBI Taxonomy" id="1168039"/>
    <lineage>
        <taxon>Bacteria</taxon>
        <taxon>Pseudomonadati</taxon>
        <taxon>Bacteroidota</taxon>
        <taxon>Bacteroidia</taxon>
        <taxon>Marinilabiliales</taxon>
        <taxon>Marinilabiliaceae</taxon>
        <taxon>Saccharicrinis</taxon>
    </lineage>
</organism>
<proteinExistence type="predicted"/>
<name>A0A521FAQ6_SACCC</name>
<protein>
    <submittedName>
        <fullName evidence="2">Helix-turn-helix domain-containing protein</fullName>
    </submittedName>
</protein>
<evidence type="ECO:0000259" key="1">
    <source>
        <dbReference type="PROSITE" id="PS50943"/>
    </source>
</evidence>
<accession>A0A521FAQ6</accession>
<dbReference type="PROSITE" id="PS50943">
    <property type="entry name" value="HTH_CROC1"/>
    <property type="match status" value="1"/>
</dbReference>
<dbReference type="Gene3D" id="1.10.260.40">
    <property type="entry name" value="lambda repressor-like DNA-binding domains"/>
    <property type="match status" value="1"/>
</dbReference>
<dbReference type="AlphaFoldDB" id="A0A521FAQ6"/>
<evidence type="ECO:0000313" key="2">
    <source>
        <dbReference type="EMBL" id="SMO92590.1"/>
    </source>
</evidence>
<feature type="domain" description="HTH cro/C1-type" evidence="1">
    <location>
        <begin position="8"/>
        <end position="62"/>
    </location>
</feature>
<dbReference type="EMBL" id="FXTB01000016">
    <property type="protein sequence ID" value="SMO92590.1"/>
    <property type="molecule type" value="Genomic_DNA"/>
</dbReference>
<dbReference type="RefSeq" id="WP_142534783.1">
    <property type="nucleotide sequence ID" value="NZ_FXTB01000016.1"/>
</dbReference>
<dbReference type="Proteomes" id="UP000319040">
    <property type="component" value="Unassembled WGS sequence"/>
</dbReference>
<dbReference type="GO" id="GO:0003677">
    <property type="term" value="F:DNA binding"/>
    <property type="evidence" value="ECO:0007669"/>
    <property type="project" value="InterPro"/>
</dbReference>
<dbReference type="Pfam" id="PF13560">
    <property type="entry name" value="HTH_31"/>
    <property type="match status" value="1"/>
</dbReference>
<keyword evidence="3" id="KW-1185">Reference proteome</keyword>
<gene>
    <name evidence="2" type="ORF">SAMN06265379_1169</name>
</gene>
<dbReference type="OrthoDB" id="4762426at2"/>
<reference evidence="2 3" key="1">
    <citation type="submission" date="2017-05" db="EMBL/GenBank/DDBJ databases">
        <authorList>
            <person name="Varghese N."/>
            <person name="Submissions S."/>
        </authorList>
    </citation>
    <scope>NUCLEOTIDE SEQUENCE [LARGE SCALE GENOMIC DNA]</scope>
    <source>
        <strain evidence="2 3">DSM 27040</strain>
    </source>
</reference>
<dbReference type="InterPro" id="IPR001387">
    <property type="entry name" value="Cro/C1-type_HTH"/>
</dbReference>